<dbReference type="PROSITE" id="PS00668">
    <property type="entry name" value="COMPLEX1_ND1_2"/>
    <property type="match status" value="1"/>
</dbReference>
<keyword evidence="2 5" id="KW-0812">Transmembrane</keyword>
<dbReference type="EMBL" id="AP018929">
    <property type="protein sequence ID" value="BBG24263.1"/>
    <property type="molecule type" value="Genomic_DNA"/>
</dbReference>
<reference evidence="9" key="1">
    <citation type="submission" date="2018-09" db="EMBL/GenBank/DDBJ databases">
        <title>Complete Genome Sequencing of Sulfolobus sp. JCM 16834.</title>
        <authorList>
            <person name="Kato S."/>
            <person name="Itoh T."/>
            <person name="Ohkuma M."/>
        </authorList>
    </citation>
    <scope>NUCLEOTIDE SEQUENCE [LARGE SCALE GENOMIC DNA]</scope>
    <source>
        <strain evidence="9">IC-007</strain>
    </source>
</reference>
<dbReference type="EMBL" id="AP018930">
    <property type="protein sequence ID" value="BBG27020.1"/>
    <property type="molecule type" value="Genomic_DNA"/>
</dbReference>
<gene>
    <name evidence="6" type="ORF">IC006_1572</name>
    <name evidence="7" type="ORF">IC007_1549</name>
</gene>
<evidence type="ECO:0000256" key="1">
    <source>
        <dbReference type="ARBA" id="ARBA00004141"/>
    </source>
</evidence>
<dbReference type="PANTHER" id="PTHR11432:SF3">
    <property type="entry name" value="NADH-UBIQUINONE OXIDOREDUCTASE CHAIN 1"/>
    <property type="match status" value="1"/>
</dbReference>
<organism evidence="7 9">
    <name type="scientific">Sulfuracidifex tepidarius</name>
    <dbReference type="NCBI Taxonomy" id="1294262"/>
    <lineage>
        <taxon>Archaea</taxon>
        <taxon>Thermoproteota</taxon>
        <taxon>Thermoprotei</taxon>
        <taxon>Sulfolobales</taxon>
        <taxon>Sulfolobaceae</taxon>
        <taxon>Sulfuracidifex</taxon>
    </lineage>
</organism>
<proteinExistence type="inferred from homology"/>
<accession>A0A510DVK8</accession>
<feature type="transmembrane region" description="Helical" evidence="5">
    <location>
        <begin position="188"/>
        <end position="206"/>
    </location>
</feature>
<dbReference type="InterPro" id="IPR018086">
    <property type="entry name" value="NADH_UbQ_OxRdtase_su1_CS"/>
</dbReference>
<dbReference type="KEGG" id="step:IC006_1572"/>
<dbReference type="Pfam" id="PF00146">
    <property type="entry name" value="NADHdh"/>
    <property type="match status" value="1"/>
</dbReference>
<dbReference type="PANTHER" id="PTHR11432">
    <property type="entry name" value="NADH DEHYDROGENASE SUBUNIT 1"/>
    <property type="match status" value="1"/>
</dbReference>
<name>A0A510E4M0_9CREN</name>
<dbReference type="NCBIfam" id="NF004741">
    <property type="entry name" value="PRK06076.1-2"/>
    <property type="match status" value="1"/>
</dbReference>
<feature type="transmembrane region" description="Helical" evidence="5">
    <location>
        <begin position="301"/>
        <end position="322"/>
    </location>
</feature>
<sequence>MKDVNFLSILSILKFYIFYPSFFVTVIFPGAIFALVFLLFVIWFERKAAARVQMRVGPYYASKRIGGFLQLFADALKFVFSEMIIPNTVNKTLYILSPILVLVVSFLPIVLIPVSVIPRTGSIFSPYYFSFLDKRLDLGVVAGYFTSYNLIIILGLEAIYPVFVVFLGWVTNNRFAIVGALRETFLSVSYDVLILMSTLSLALEYHTLDIARIVESGIPGFVANPVAAFVFLVAMLIGSSRFPFDIVEAETEVVIGPYTEYSGFLFVLNMAGSYIVNLVYALLFVDLFLGGWLPFSGFPGLVFTVFKAALVVLFAVFLRSVYARYRIDQALRGGWKYLFPLSLFSLVIGMVVGYLWL</sequence>
<keyword evidence="4 5" id="KW-0472">Membrane</keyword>
<dbReference type="HAMAP" id="MF_01350">
    <property type="entry name" value="NDH1_NuoH"/>
    <property type="match status" value="1"/>
</dbReference>
<evidence type="ECO:0000313" key="7">
    <source>
        <dbReference type="EMBL" id="BBG27020.1"/>
    </source>
</evidence>
<evidence type="ECO:0000256" key="5">
    <source>
        <dbReference type="SAM" id="Phobius"/>
    </source>
</evidence>
<dbReference type="GO" id="GO:0016020">
    <property type="term" value="C:membrane"/>
    <property type="evidence" value="ECO:0007669"/>
    <property type="project" value="UniProtKB-SubCell"/>
</dbReference>
<evidence type="ECO:0000256" key="2">
    <source>
        <dbReference type="ARBA" id="ARBA00022692"/>
    </source>
</evidence>
<protein>
    <submittedName>
        <fullName evidence="7">F(420)H(2) dehydrogenase subunit H</fullName>
    </submittedName>
</protein>
<dbReference type="AlphaFoldDB" id="A0A510E4M0"/>
<reference evidence="7 8" key="2">
    <citation type="journal article" date="2020" name="Int. J. Syst. Evol. Microbiol.">
        <title>Sulfuracidifex tepidarius gen. nov., sp. nov. and transfer of Sulfolobus metallicus Huber and Stetter 1992 to the genus Sulfuracidifex as Sulfuracidifex metallicus comb. nov.</title>
        <authorList>
            <person name="Itoh T."/>
            <person name="Miura T."/>
            <person name="Sakai H.D."/>
            <person name="Kato S."/>
            <person name="Ohkuma M."/>
            <person name="Takashina T."/>
        </authorList>
    </citation>
    <scope>NUCLEOTIDE SEQUENCE</scope>
    <source>
        <strain evidence="6 8">IC-006</strain>
        <strain evidence="7">IC-007</strain>
    </source>
</reference>
<dbReference type="Proteomes" id="UP000325030">
    <property type="component" value="Chromosome"/>
</dbReference>
<dbReference type="GO" id="GO:0003954">
    <property type="term" value="F:NADH dehydrogenase activity"/>
    <property type="evidence" value="ECO:0007669"/>
    <property type="project" value="TreeGrafter"/>
</dbReference>
<dbReference type="GO" id="GO:0009060">
    <property type="term" value="P:aerobic respiration"/>
    <property type="evidence" value="ECO:0007669"/>
    <property type="project" value="TreeGrafter"/>
</dbReference>
<keyword evidence="8" id="KW-1185">Reference proteome</keyword>
<evidence type="ECO:0000313" key="6">
    <source>
        <dbReference type="EMBL" id="BBG24263.1"/>
    </source>
</evidence>
<evidence type="ECO:0000256" key="4">
    <source>
        <dbReference type="ARBA" id="ARBA00023136"/>
    </source>
</evidence>
<evidence type="ECO:0000256" key="3">
    <source>
        <dbReference type="ARBA" id="ARBA00022989"/>
    </source>
</evidence>
<evidence type="ECO:0000313" key="8">
    <source>
        <dbReference type="Proteomes" id="UP000322983"/>
    </source>
</evidence>
<feature type="transmembrane region" description="Helical" evidence="5">
    <location>
        <begin position="218"/>
        <end position="237"/>
    </location>
</feature>
<evidence type="ECO:0000313" key="9">
    <source>
        <dbReference type="Proteomes" id="UP000325030"/>
    </source>
</evidence>
<feature type="transmembrane region" description="Helical" evidence="5">
    <location>
        <begin position="274"/>
        <end position="295"/>
    </location>
</feature>
<feature type="transmembrane region" description="Helical" evidence="5">
    <location>
        <begin position="16"/>
        <end position="44"/>
    </location>
</feature>
<dbReference type="STRING" id="1294262.GCA_001316085_00464"/>
<dbReference type="Proteomes" id="UP000322983">
    <property type="component" value="Chromosome"/>
</dbReference>
<feature type="transmembrane region" description="Helical" evidence="5">
    <location>
        <begin position="334"/>
        <end position="356"/>
    </location>
</feature>
<accession>A0A510E4M0</accession>
<feature type="transmembrane region" description="Helical" evidence="5">
    <location>
        <begin position="92"/>
        <end position="117"/>
    </location>
</feature>
<keyword evidence="3 5" id="KW-1133">Transmembrane helix</keyword>
<comment type="subcellular location">
    <subcellularLocation>
        <location evidence="1">Membrane</location>
        <topology evidence="1">Multi-pass membrane protein</topology>
    </subcellularLocation>
</comment>
<dbReference type="InterPro" id="IPR001694">
    <property type="entry name" value="NADH_UbQ_OxRdtase_su1/FPO"/>
</dbReference>